<dbReference type="Proteomes" id="UP000644756">
    <property type="component" value="Unassembled WGS sequence"/>
</dbReference>
<proteinExistence type="predicted"/>
<dbReference type="PROSITE" id="PS50966">
    <property type="entry name" value="ZF_SWIM"/>
    <property type="match status" value="1"/>
</dbReference>
<evidence type="ECO:0000256" key="1">
    <source>
        <dbReference type="PROSITE-ProRule" id="PRU00325"/>
    </source>
</evidence>
<feature type="domain" description="SWIM-type" evidence="2">
    <location>
        <begin position="61"/>
        <end position="94"/>
    </location>
</feature>
<organism evidence="3 4">
    <name type="scientific">Paenibacillus abyssi</name>
    <dbReference type="NCBI Taxonomy" id="1340531"/>
    <lineage>
        <taxon>Bacteria</taxon>
        <taxon>Bacillati</taxon>
        <taxon>Bacillota</taxon>
        <taxon>Bacilli</taxon>
        <taxon>Bacillales</taxon>
        <taxon>Paenibacillaceae</taxon>
        <taxon>Paenibacillus</taxon>
    </lineage>
</organism>
<dbReference type="Pfam" id="PF04434">
    <property type="entry name" value="SWIM"/>
    <property type="match status" value="1"/>
</dbReference>
<keyword evidence="1" id="KW-0862">Zinc</keyword>
<dbReference type="AlphaFoldDB" id="A0A917CU43"/>
<evidence type="ECO:0000259" key="2">
    <source>
        <dbReference type="PROSITE" id="PS50966"/>
    </source>
</evidence>
<gene>
    <name evidence="3" type="ORF">GCM10010916_14540</name>
</gene>
<sequence length="525" mass="61225">MDALIRLVNEQLAYLEQQFAALMPRHILSRGWDYYRSRKVTTVEVVEGNAIYGTVNGSGVYAVVLDADEFTYSKCTCPYQGYCKHMAAVFFHYSAMTGGDAETIYLRTTGEVTLTENAQAADISPNRPNEENDVHVWREWFHNVYGEVWRQCKQSLYPMQPILSEMKGTAKHWERVKQRLHWLHTLEFVLEQVEKAYAATDSYNRYYYEMSFTRTVDPWILHFNELAAALKPASFTEEEEQWVLALVDVLRKRALNAETTLLRWDFLYHVVWEALSSDEQWRASERLQLQAEALNVSPLLVKPFAFVQSTLACLDVIENQDEHAVARMKQADFDRTSELVYGFAEQKLEQRQWALFSLWMDYLEEQLASCRNAVILKPFLTLCRKADILQPEQPGWTDRMIAFLPAAYQELSEHWLENGHYARWADLQLYLGIRPDELDIQDVRSVSKAAPRVLIPLYHQAIDESITSRNRQGYRAAVKLIKKLEKLYKAENKPVKWESYIQGLVSKYSRLRALQEELWKGKVVT</sequence>
<comment type="caution">
    <text evidence="3">The sequence shown here is derived from an EMBL/GenBank/DDBJ whole genome shotgun (WGS) entry which is preliminary data.</text>
</comment>
<dbReference type="RefSeq" id="WP_188530398.1">
    <property type="nucleotide sequence ID" value="NZ_BMGR01000004.1"/>
</dbReference>
<dbReference type="InterPro" id="IPR007527">
    <property type="entry name" value="Znf_SWIM"/>
</dbReference>
<accession>A0A917CU43</accession>
<reference evidence="3" key="2">
    <citation type="submission" date="2020-09" db="EMBL/GenBank/DDBJ databases">
        <authorList>
            <person name="Sun Q."/>
            <person name="Zhou Y."/>
        </authorList>
    </citation>
    <scope>NUCLEOTIDE SEQUENCE</scope>
    <source>
        <strain evidence="3">CGMCC 1.12987</strain>
    </source>
</reference>
<keyword evidence="4" id="KW-1185">Reference proteome</keyword>
<keyword evidence="1" id="KW-0863">Zinc-finger</keyword>
<dbReference type="GO" id="GO:0008270">
    <property type="term" value="F:zinc ion binding"/>
    <property type="evidence" value="ECO:0007669"/>
    <property type="project" value="UniProtKB-KW"/>
</dbReference>
<dbReference type="EMBL" id="BMGR01000004">
    <property type="protein sequence ID" value="GGF98385.1"/>
    <property type="molecule type" value="Genomic_DNA"/>
</dbReference>
<reference evidence="3" key="1">
    <citation type="journal article" date="2014" name="Int. J. Syst. Evol. Microbiol.">
        <title>Complete genome sequence of Corynebacterium casei LMG S-19264T (=DSM 44701T), isolated from a smear-ripened cheese.</title>
        <authorList>
            <consortium name="US DOE Joint Genome Institute (JGI-PGF)"/>
            <person name="Walter F."/>
            <person name="Albersmeier A."/>
            <person name="Kalinowski J."/>
            <person name="Ruckert C."/>
        </authorList>
    </citation>
    <scope>NUCLEOTIDE SEQUENCE</scope>
    <source>
        <strain evidence="3">CGMCC 1.12987</strain>
    </source>
</reference>
<keyword evidence="1" id="KW-0479">Metal-binding</keyword>
<evidence type="ECO:0000313" key="3">
    <source>
        <dbReference type="EMBL" id="GGF98385.1"/>
    </source>
</evidence>
<evidence type="ECO:0000313" key="4">
    <source>
        <dbReference type="Proteomes" id="UP000644756"/>
    </source>
</evidence>
<protein>
    <recommendedName>
        <fullName evidence="2">SWIM-type domain-containing protein</fullName>
    </recommendedName>
</protein>
<name>A0A917CU43_9BACL</name>